<name>A0A382KXZ9_9ZZZZ</name>
<accession>A0A382KXZ9</accession>
<evidence type="ECO:0000313" key="1">
    <source>
        <dbReference type="EMBL" id="SVC27551.1"/>
    </source>
</evidence>
<proteinExistence type="predicted"/>
<sequence length="72" mass="8208">MRSKQHGKRLRQESAIERLEKTIVMHEANTELTLAIMGDKNLSTGAADKVESIRVKKIERAKTTIKNTKENM</sequence>
<dbReference type="AlphaFoldDB" id="A0A382KXZ9"/>
<feature type="non-terminal residue" evidence="1">
    <location>
        <position position="1"/>
    </location>
</feature>
<organism evidence="1">
    <name type="scientific">marine metagenome</name>
    <dbReference type="NCBI Taxonomy" id="408172"/>
    <lineage>
        <taxon>unclassified sequences</taxon>
        <taxon>metagenomes</taxon>
        <taxon>ecological metagenomes</taxon>
    </lineage>
</organism>
<feature type="non-terminal residue" evidence="1">
    <location>
        <position position="72"/>
    </location>
</feature>
<protein>
    <submittedName>
        <fullName evidence="1">Uncharacterized protein</fullName>
    </submittedName>
</protein>
<dbReference type="EMBL" id="UINC01082623">
    <property type="protein sequence ID" value="SVC27551.1"/>
    <property type="molecule type" value="Genomic_DNA"/>
</dbReference>
<gene>
    <name evidence="1" type="ORF">METZ01_LOCUS280405</name>
</gene>
<reference evidence="1" key="1">
    <citation type="submission" date="2018-05" db="EMBL/GenBank/DDBJ databases">
        <authorList>
            <person name="Lanie J.A."/>
            <person name="Ng W.-L."/>
            <person name="Kazmierczak K.M."/>
            <person name="Andrzejewski T.M."/>
            <person name="Davidsen T.M."/>
            <person name="Wayne K.J."/>
            <person name="Tettelin H."/>
            <person name="Glass J.I."/>
            <person name="Rusch D."/>
            <person name="Podicherti R."/>
            <person name="Tsui H.-C.T."/>
            <person name="Winkler M.E."/>
        </authorList>
    </citation>
    <scope>NUCLEOTIDE SEQUENCE</scope>
</reference>